<evidence type="ECO:0000313" key="9">
    <source>
        <dbReference type="EMBL" id="MDH8679179.1"/>
    </source>
</evidence>
<keyword evidence="2 6" id="KW-0819">tRNA processing</keyword>
<evidence type="ECO:0000256" key="3">
    <source>
        <dbReference type="ARBA" id="ARBA00022741"/>
    </source>
</evidence>
<comment type="similarity">
    <text evidence="1 6 7">Belongs to the TRAFAC class TrmE-Era-EngA-EngB-Septin-like GTPase superfamily. TrmE GTPase family.</text>
</comment>
<keyword evidence="6" id="KW-0378">Hydrolase</keyword>
<dbReference type="Pfam" id="PF01926">
    <property type="entry name" value="MMR_HSR1"/>
    <property type="match status" value="1"/>
</dbReference>
<feature type="binding site" evidence="6">
    <location>
        <position position="253"/>
    </location>
    <ligand>
        <name>Mg(2+)</name>
        <dbReference type="ChEBI" id="CHEBI:18420"/>
    </ligand>
</feature>
<keyword evidence="5 6" id="KW-0342">GTP-binding</keyword>
<evidence type="ECO:0000256" key="7">
    <source>
        <dbReference type="RuleBase" id="RU003313"/>
    </source>
</evidence>
<name>A0ABT6NFI5_9FIRM</name>
<dbReference type="NCBIfam" id="TIGR00450">
    <property type="entry name" value="mnmE_trmE_thdF"/>
    <property type="match status" value="1"/>
</dbReference>
<accession>A0ABT6NFI5</accession>
<dbReference type="PANTHER" id="PTHR42714:SF2">
    <property type="entry name" value="TRNA MODIFICATION GTPASE GTPBP3, MITOCHONDRIAL"/>
    <property type="match status" value="1"/>
</dbReference>
<feature type="binding site" evidence="6">
    <location>
        <position position="122"/>
    </location>
    <ligand>
        <name>(6S)-5-formyl-5,6,7,8-tetrahydrofolate</name>
        <dbReference type="ChEBI" id="CHEBI:57457"/>
    </ligand>
</feature>
<keyword evidence="6" id="KW-0460">Magnesium</keyword>
<dbReference type="InterPro" id="IPR006073">
    <property type="entry name" value="GTP-bd"/>
</dbReference>
<dbReference type="CDD" id="cd04164">
    <property type="entry name" value="trmE"/>
    <property type="match status" value="1"/>
</dbReference>
<keyword evidence="6" id="KW-0963">Cytoplasm</keyword>
<dbReference type="CDD" id="cd14858">
    <property type="entry name" value="TrmE_N"/>
    <property type="match status" value="1"/>
</dbReference>
<dbReference type="InterPro" id="IPR031168">
    <property type="entry name" value="G_TrmE"/>
</dbReference>
<comment type="caution">
    <text evidence="6">Lacks conserved residue(s) required for the propagation of feature annotation.</text>
</comment>
<feature type="binding site" evidence="6">
    <location>
        <begin position="228"/>
        <end position="233"/>
    </location>
    <ligand>
        <name>GTP</name>
        <dbReference type="ChEBI" id="CHEBI:37565"/>
    </ligand>
</feature>
<dbReference type="Proteomes" id="UP001158045">
    <property type="component" value="Unassembled WGS sequence"/>
</dbReference>
<feature type="binding site" evidence="6">
    <location>
        <position position="247"/>
    </location>
    <ligand>
        <name>K(+)</name>
        <dbReference type="ChEBI" id="CHEBI:29103"/>
    </ligand>
</feature>
<evidence type="ECO:0000256" key="6">
    <source>
        <dbReference type="HAMAP-Rule" id="MF_00379"/>
    </source>
</evidence>
<feature type="binding site" evidence="6">
    <location>
        <position position="23"/>
    </location>
    <ligand>
        <name>(6S)-5-formyl-5,6,7,8-tetrahydrofolate</name>
        <dbReference type="ChEBI" id="CHEBI:57457"/>
    </ligand>
</feature>
<organism evidence="9 10">
    <name type="scientific">Fusibacter bizertensis</name>
    <dbReference type="NCBI Taxonomy" id="1488331"/>
    <lineage>
        <taxon>Bacteria</taxon>
        <taxon>Bacillati</taxon>
        <taxon>Bacillota</taxon>
        <taxon>Clostridia</taxon>
        <taxon>Eubacteriales</taxon>
        <taxon>Eubacteriales Family XII. Incertae Sedis</taxon>
        <taxon>Fusibacter</taxon>
    </lineage>
</organism>
<dbReference type="InterPro" id="IPR027368">
    <property type="entry name" value="MnmE_dom2"/>
</dbReference>
<evidence type="ECO:0000256" key="1">
    <source>
        <dbReference type="ARBA" id="ARBA00011043"/>
    </source>
</evidence>
<dbReference type="InterPro" id="IPR018948">
    <property type="entry name" value="GTP-bd_TrmE_N"/>
</dbReference>
<feature type="binding site" evidence="6">
    <location>
        <position position="228"/>
    </location>
    <ligand>
        <name>K(+)</name>
        <dbReference type="ChEBI" id="CHEBI:29103"/>
    </ligand>
</feature>
<dbReference type="Gene3D" id="1.20.120.430">
    <property type="entry name" value="tRNA modification GTPase MnmE domain 2"/>
    <property type="match status" value="1"/>
</dbReference>
<dbReference type="InterPro" id="IPR004520">
    <property type="entry name" value="GTPase_MnmE"/>
</dbReference>
<sequence length="456" mass="50676">MMITDTIVAISTPIGEGAIGIVRMSGPDAFDIVHTIFKSATSKKTINRELVYGHIYSNDQIVDEVMVAKMQSPHTYTKEDIVEINCHGGILPLKEILSLCLKNGARLAERGEFTQRAFLNGRIDLTQAESVMDLISAKTKKGFDLAINQLEGFLSNKIKSIRNQLIVTMGQIEVSIDYPEEDIEEITYNEIRNQLESVLNSIDELLKNAQNGKIIRDGLKTAIIGKPNVGKSSLMNALLKDSRAIVTEIAGTTRDVIEEFMNIGGIPIKLIDTAGIRETEDLVEKIGVERSKGVFNEADLVIFMLNASELISKEDLLLMELVKDRHAIVIINKTDLEIKLDENLISEHLKDKIIIKTSLELEQGIDLVEQAIQQMVFGNNIDMSSTEMVSNSRHISLLENSRDNICDAIGAINNRMPYDFVEVDIKEGIINLGKITGESVEKDLLTNIFSNFCLGK</sequence>
<dbReference type="NCBIfam" id="NF003661">
    <property type="entry name" value="PRK05291.1-3"/>
    <property type="match status" value="1"/>
</dbReference>
<reference evidence="9 10" key="1">
    <citation type="submission" date="2023-04" db="EMBL/GenBank/DDBJ databases">
        <title>Fusibacter bizertensis strain WBS, isolated from littoral bottom sediments of the Arctic seas - biochemical and genomic analysis.</title>
        <authorList>
            <person name="Brioukhanov A.L."/>
        </authorList>
    </citation>
    <scope>NUCLEOTIDE SEQUENCE [LARGE SCALE GENOMIC DNA]</scope>
    <source>
        <strain evidence="9 10">WBS</strain>
    </source>
</reference>
<dbReference type="PANTHER" id="PTHR42714">
    <property type="entry name" value="TRNA MODIFICATION GTPASE GTPBP3"/>
    <property type="match status" value="1"/>
</dbReference>
<comment type="caution">
    <text evidence="9">The sequence shown here is derived from an EMBL/GenBank/DDBJ whole genome shotgun (WGS) entry which is preliminary data.</text>
</comment>
<dbReference type="InterPro" id="IPR025867">
    <property type="entry name" value="MnmE_helical"/>
</dbReference>
<evidence type="ECO:0000256" key="2">
    <source>
        <dbReference type="ARBA" id="ARBA00022694"/>
    </source>
</evidence>
<keyword evidence="3 6" id="KW-0547">Nucleotide-binding</keyword>
<dbReference type="Pfam" id="PF12631">
    <property type="entry name" value="MnmE_helical"/>
    <property type="match status" value="1"/>
</dbReference>
<dbReference type="Gene3D" id="3.40.50.300">
    <property type="entry name" value="P-loop containing nucleotide triphosphate hydrolases"/>
    <property type="match status" value="1"/>
</dbReference>
<keyword evidence="4 6" id="KW-0630">Potassium</keyword>
<dbReference type="HAMAP" id="MF_00379">
    <property type="entry name" value="GTPase_MnmE"/>
    <property type="match status" value="1"/>
</dbReference>
<gene>
    <name evidence="6 9" type="primary">mnmE</name>
    <name evidence="6" type="synonym">trmE</name>
    <name evidence="9" type="ORF">QE109_13550</name>
</gene>
<dbReference type="EMBL" id="JARYZI010000010">
    <property type="protein sequence ID" value="MDH8679179.1"/>
    <property type="molecule type" value="Genomic_DNA"/>
</dbReference>
<dbReference type="SUPFAM" id="SSF52540">
    <property type="entry name" value="P-loop containing nucleoside triphosphate hydrolases"/>
    <property type="match status" value="1"/>
</dbReference>
<keyword evidence="6" id="KW-0479">Metal-binding</keyword>
<feature type="binding site" evidence="6">
    <location>
        <position position="249"/>
    </location>
    <ligand>
        <name>K(+)</name>
        <dbReference type="ChEBI" id="CHEBI:29103"/>
    </ligand>
</feature>
<protein>
    <recommendedName>
        <fullName evidence="6">tRNA modification GTPase MnmE</fullName>
        <ecNumber evidence="6">3.6.-.-</ecNumber>
    </recommendedName>
</protein>
<dbReference type="InterPro" id="IPR027266">
    <property type="entry name" value="TrmE/GcvT-like"/>
</dbReference>
<dbReference type="PROSITE" id="PS51709">
    <property type="entry name" value="G_TRME"/>
    <property type="match status" value="1"/>
</dbReference>
<dbReference type="Pfam" id="PF10396">
    <property type="entry name" value="TrmE_N"/>
    <property type="match status" value="1"/>
</dbReference>
<proteinExistence type="inferred from homology"/>
<comment type="subunit">
    <text evidence="6">Homodimer. Heterotetramer of two MnmE and two MnmG subunits.</text>
</comment>
<feature type="binding site" evidence="6">
    <location>
        <position position="83"/>
    </location>
    <ligand>
        <name>(6S)-5-formyl-5,6,7,8-tetrahydrofolate</name>
        <dbReference type="ChEBI" id="CHEBI:57457"/>
    </ligand>
</feature>
<comment type="cofactor">
    <cofactor evidence="6">
        <name>K(+)</name>
        <dbReference type="ChEBI" id="CHEBI:29103"/>
    </cofactor>
    <text evidence="6">Binds 1 potassium ion per subunit.</text>
</comment>
<feature type="binding site" evidence="6">
    <location>
        <position position="456"/>
    </location>
    <ligand>
        <name>(6S)-5-formyl-5,6,7,8-tetrahydrofolate</name>
        <dbReference type="ChEBI" id="CHEBI:57457"/>
    </ligand>
</feature>
<comment type="function">
    <text evidence="6">Exhibits a very high intrinsic GTPase hydrolysis rate. Involved in the addition of a carboxymethylaminomethyl (cmnm) group at the wobble position (U34) of certain tRNAs, forming tRNA-cmnm(5)s(2)U34.</text>
</comment>
<comment type="subcellular location">
    <subcellularLocation>
        <location evidence="6">Cytoplasm</location>
    </subcellularLocation>
</comment>
<feature type="binding site" evidence="6">
    <location>
        <begin position="247"/>
        <end position="253"/>
    </location>
    <ligand>
        <name>GTP</name>
        <dbReference type="ChEBI" id="CHEBI:37565"/>
    </ligand>
</feature>
<evidence type="ECO:0000259" key="8">
    <source>
        <dbReference type="PROSITE" id="PS51709"/>
    </source>
</evidence>
<evidence type="ECO:0000256" key="4">
    <source>
        <dbReference type="ARBA" id="ARBA00022958"/>
    </source>
</evidence>
<dbReference type="NCBIfam" id="TIGR00231">
    <property type="entry name" value="small_GTP"/>
    <property type="match status" value="1"/>
</dbReference>
<dbReference type="SUPFAM" id="SSF116878">
    <property type="entry name" value="TrmE connector domain"/>
    <property type="match status" value="1"/>
</dbReference>
<feature type="binding site" evidence="6">
    <location>
        <position position="252"/>
    </location>
    <ligand>
        <name>K(+)</name>
        <dbReference type="ChEBI" id="CHEBI:29103"/>
    </ligand>
</feature>
<evidence type="ECO:0000313" key="10">
    <source>
        <dbReference type="Proteomes" id="UP001158045"/>
    </source>
</evidence>
<dbReference type="InterPro" id="IPR027417">
    <property type="entry name" value="P-loop_NTPase"/>
</dbReference>
<keyword evidence="10" id="KW-1185">Reference proteome</keyword>
<dbReference type="Gene3D" id="3.30.1360.120">
    <property type="entry name" value="Probable tRNA modification gtpase trme, domain 1"/>
    <property type="match status" value="1"/>
</dbReference>
<feature type="binding site" evidence="6">
    <location>
        <begin position="272"/>
        <end position="275"/>
    </location>
    <ligand>
        <name>GTP</name>
        <dbReference type="ChEBI" id="CHEBI:37565"/>
    </ligand>
</feature>
<dbReference type="EC" id="3.6.-.-" evidence="6"/>
<feature type="binding site" evidence="6">
    <location>
        <position position="232"/>
    </location>
    <ligand>
        <name>Mg(2+)</name>
        <dbReference type="ChEBI" id="CHEBI:18420"/>
    </ligand>
</feature>
<feature type="domain" description="TrmE-type G" evidence="8">
    <location>
        <begin position="218"/>
        <end position="377"/>
    </location>
</feature>
<evidence type="ECO:0000256" key="5">
    <source>
        <dbReference type="ARBA" id="ARBA00023134"/>
    </source>
</evidence>
<dbReference type="InterPro" id="IPR005225">
    <property type="entry name" value="Small_GTP-bd"/>
</dbReference>